<evidence type="ECO:0000256" key="4">
    <source>
        <dbReference type="SAM" id="Phobius"/>
    </source>
</evidence>
<feature type="transmembrane region" description="Helical" evidence="4">
    <location>
        <begin position="383"/>
        <end position="411"/>
    </location>
</feature>
<keyword evidence="1 4" id="KW-0812">Transmembrane</keyword>
<dbReference type="Pfam" id="PF07690">
    <property type="entry name" value="MFS_1"/>
    <property type="match status" value="1"/>
</dbReference>
<dbReference type="SUPFAM" id="SSF103473">
    <property type="entry name" value="MFS general substrate transporter"/>
    <property type="match status" value="1"/>
</dbReference>
<feature type="transmembrane region" description="Helical" evidence="4">
    <location>
        <begin position="114"/>
        <end position="137"/>
    </location>
</feature>
<feature type="transmembrane region" description="Helical" evidence="4">
    <location>
        <begin position="306"/>
        <end position="337"/>
    </location>
</feature>
<organism evidence="5 6">
    <name type="scientific">Flavivirga aquimarina</name>
    <dbReference type="NCBI Taxonomy" id="2027862"/>
    <lineage>
        <taxon>Bacteria</taxon>
        <taxon>Pseudomonadati</taxon>
        <taxon>Bacteroidota</taxon>
        <taxon>Flavobacteriia</taxon>
        <taxon>Flavobacteriales</taxon>
        <taxon>Flavobacteriaceae</taxon>
        <taxon>Flavivirga</taxon>
    </lineage>
</organism>
<dbReference type="InterPro" id="IPR036259">
    <property type="entry name" value="MFS_trans_sf"/>
</dbReference>
<feature type="transmembrane region" description="Helical" evidence="4">
    <location>
        <begin position="56"/>
        <end position="76"/>
    </location>
</feature>
<sequence>MKSACSRIVTSVVMMKKSEKLIVLWSFIYFFSLLSGYFILRPIRDEMGIVNGANNMQWLFTGTFVAMLLVVPLFLYITKKFVLKKVLFLSYTFFLFNIIIFYILFKIFHGSKLLAASFFIWLSVFNLFVVSLFWSFMADVFSSESSKRLFGIIAAGGSIGALIGPIISSLLVTQTSIENLFLVAGVCMLIVLFAIKKIVNLKEENKHLKSNNGFNSNVILAPDILLSIKKGMKSKYLQSIILFMIFYTAISTFLYFEQAHIVENSITESSRRLLYFSKVDLITNTLTVFSQVFITSSVIKKYGLKITLFLVPFLIAIGFAFLSINPSVLVIGTLIIVHRAGNFSLLKPSKEILFTVCNKEEKYRVKNFIDTIIYRGGDALTGWLFSLLISFGLGLSIIALISLPVALLWSFNGNRLGKVYKIKEKELISNTIKHDE</sequence>
<proteinExistence type="predicted"/>
<dbReference type="PANTHER" id="PTHR43596:SF1">
    <property type="entry name" value="ADP,ATP CARRIER PROTEIN"/>
    <property type="match status" value="1"/>
</dbReference>
<evidence type="ECO:0000313" key="6">
    <source>
        <dbReference type="Proteomes" id="UP001176883"/>
    </source>
</evidence>
<dbReference type="EMBL" id="JAUOEK010000184">
    <property type="protein sequence ID" value="MDO5972133.1"/>
    <property type="molecule type" value="Genomic_DNA"/>
</dbReference>
<dbReference type="Gene3D" id="1.20.1250.20">
    <property type="entry name" value="MFS general substrate transporter like domains"/>
    <property type="match status" value="1"/>
</dbReference>
<evidence type="ECO:0000256" key="1">
    <source>
        <dbReference type="ARBA" id="ARBA00022692"/>
    </source>
</evidence>
<dbReference type="RefSeq" id="WP_303279858.1">
    <property type="nucleotide sequence ID" value="NZ_JAUOEK010000184.1"/>
</dbReference>
<accession>A0ABT8WG52</accession>
<evidence type="ECO:0000256" key="3">
    <source>
        <dbReference type="ARBA" id="ARBA00023136"/>
    </source>
</evidence>
<feature type="transmembrane region" description="Helical" evidence="4">
    <location>
        <begin position="275"/>
        <end position="294"/>
    </location>
</feature>
<protein>
    <submittedName>
        <fullName evidence="5">MFS transporter</fullName>
    </submittedName>
</protein>
<evidence type="ECO:0000313" key="5">
    <source>
        <dbReference type="EMBL" id="MDO5972133.1"/>
    </source>
</evidence>
<comment type="caution">
    <text evidence="5">The sequence shown here is derived from an EMBL/GenBank/DDBJ whole genome shotgun (WGS) entry which is preliminary data.</text>
</comment>
<dbReference type="PANTHER" id="PTHR43596">
    <property type="entry name" value="ADP,ATP CARRIER PROTEIN"/>
    <property type="match status" value="1"/>
</dbReference>
<evidence type="ECO:0000256" key="2">
    <source>
        <dbReference type="ARBA" id="ARBA00022989"/>
    </source>
</evidence>
<dbReference type="Proteomes" id="UP001176883">
    <property type="component" value="Unassembled WGS sequence"/>
</dbReference>
<name>A0ABT8WG52_9FLAO</name>
<feature type="transmembrane region" description="Helical" evidence="4">
    <location>
        <begin position="149"/>
        <end position="168"/>
    </location>
</feature>
<feature type="transmembrane region" description="Helical" evidence="4">
    <location>
        <begin position="21"/>
        <end position="40"/>
    </location>
</feature>
<dbReference type="InterPro" id="IPR011701">
    <property type="entry name" value="MFS"/>
</dbReference>
<keyword evidence="6" id="KW-1185">Reference proteome</keyword>
<keyword evidence="3 4" id="KW-0472">Membrane</keyword>
<feature type="transmembrane region" description="Helical" evidence="4">
    <location>
        <begin position="180"/>
        <end position="199"/>
    </location>
</feature>
<gene>
    <name evidence="5" type="ORF">Q4Q35_20225</name>
</gene>
<feature type="transmembrane region" description="Helical" evidence="4">
    <location>
        <begin position="236"/>
        <end position="255"/>
    </location>
</feature>
<keyword evidence="2 4" id="KW-1133">Transmembrane helix</keyword>
<reference evidence="5" key="1">
    <citation type="submission" date="2023-07" db="EMBL/GenBank/DDBJ databases">
        <title>Two novel species in the genus Flavivirga.</title>
        <authorList>
            <person name="Kwon K."/>
        </authorList>
    </citation>
    <scope>NUCLEOTIDE SEQUENCE</scope>
    <source>
        <strain evidence="5">KCTC 52353</strain>
    </source>
</reference>
<feature type="transmembrane region" description="Helical" evidence="4">
    <location>
        <begin position="88"/>
        <end position="108"/>
    </location>
</feature>